<dbReference type="EMBL" id="CP136890">
    <property type="protein sequence ID" value="WOK93434.1"/>
    <property type="molecule type" value="Genomic_DNA"/>
</dbReference>
<organism evidence="2 3">
    <name type="scientific">Canna indica</name>
    <name type="common">Indian-shot</name>
    <dbReference type="NCBI Taxonomy" id="4628"/>
    <lineage>
        <taxon>Eukaryota</taxon>
        <taxon>Viridiplantae</taxon>
        <taxon>Streptophyta</taxon>
        <taxon>Embryophyta</taxon>
        <taxon>Tracheophyta</taxon>
        <taxon>Spermatophyta</taxon>
        <taxon>Magnoliopsida</taxon>
        <taxon>Liliopsida</taxon>
        <taxon>Zingiberales</taxon>
        <taxon>Cannaceae</taxon>
        <taxon>Canna</taxon>
    </lineage>
</organism>
<sequence length="84" mass="9574">MSMSTSRSTAAKFPLSTGEILVANLNHVLSKPCSQGVVRPILIVAPESELIRRGTGEEEEPLKKKNWEEEEERREKEEDIFFPF</sequence>
<accession>A0AAQ3JQQ3</accession>
<evidence type="ECO:0000313" key="2">
    <source>
        <dbReference type="EMBL" id="WOK93434.1"/>
    </source>
</evidence>
<feature type="region of interest" description="Disordered" evidence="1">
    <location>
        <begin position="54"/>
        <end position="84"/>
    </location>
</feature>
<keyword evidence="3" id="KW-1185">Reference proteome</keyword>
<protein>
    <submittedName>
        <fullName evidence="2">6,7-dimethyl-8-ribityllumazine synthase</fullName>
    </submittedName>
</protein>
<dbReference type="AlphaFoldDB" id="A0AAQ3JQQ3"/>
<evidence type="ECO:0000313" key="3">
    <source>
        <dbReference type="Proteomes" id="UP001327560"/>
    </source>
</evidence>
<name>A0AAQ3JQQ3_9LILI</name>
<dbReference type="Proteomes" id="UP001327560">
    <property type="component" value="Chromosome 1"/>
</dbReference>
<gene>
    <name evidence="2" type="ORF">Cni_G02131</name>
</gene>
<proteinExistence type="predicted"/>
<evidence type="ECO:0000256" key="1">
    <source>
        <dbReference type="SAM" id="MobiDB-lite"/>
    </source>
</evidence>
<reference evidence="2 3" key="1">
    <citation type="submission" date="2023-10" db="EMBL/GenBank/DDBJ databases">
        <title>Chromosome-scale genome assembly provides insights into flower coloration mechanisms of Canna indica.</title>
        <authorList>
            <person name="Li C."/>
        </authorList>
    </citation>
    <scope>NUCLEOTIDE SEQUENCE [LARGE SCALE GENOMIC DNA]</scope>
    <source>
        <tissue evidence="2">Flower</tissue>
    </source>
</reference>